<comment type="caution">
    <text evidence="3">The sequence shown here is derived from an EMBL/GenBank/DDBJ whole genome shotgun (WGS) entry which is preliminary data.</text>
</comment>
<dbReference type="AlphaFoldDB" id="A0A0R1LW19"/>
<dbReference type="SUPFAM" id="SSF55729">
    <property type="entry name" value="Acyl-CoA N-acyltransferases (Nat)"/>
    <property type="match status" value="1"/>
</dbReference>
<organism evidence="3 4">
    <name type="scientific">Secundilactobacillus odoratitofui DSM 19909 = JCM 15043</name>
    <dbReference type="NCBI Taxonomy" id="1423776"/>
    <lineage>
        <taxon>Bacteria</taxon>
        <taxon>Bacillati</taxon>
        <taxon>Bacillota</taxon>
        <taxon>Bacilli</taxon>
        <taxon>Lactobacillales</taxon>
        <taxon>Lactobacillaceae</taxon>
        <taxon>Secundilactobacillus</taxon>
    </lineage>
</organism>
<gene>
    <name evidence="3" type="ORF">FD04_GL000782</name>
</gene>
<sequence length="189" mass="21499">MLWFKDEISLTGFVRKQKYGNLKARLGIHRNGGDMMTAITFEVPKQVTDEMMVLLLSADPDEQMIESYIHRAEIRVAKSADQIVGVICTLTTRPLTVEIVNLAVRDDYQNHGIGAQLINEVIQHCRAEKVTTLAIGTGSTSFGPLYLYQKLGFRMVGVDRDFFVRHYSRPIEENGLVLRDMIRLELNLK</sequence>
<dbReference type="Pfam" id="PF00583">
    <property type="entry name" value="Acetyltransf_1"/>
    <property type="match status" value="1"/>
</dbReference>
<dbReference type="PATRIC" id="fig|1423776.4.peg.789"/>
<feature type="domain" description="N-acetyltransferase" evidence="2">
    <location>
        <begin position="38"/>
        <end position="172"/>
    </location>
</feature>
<dbReference type="STRING" id="1423776.FD04_GL000782"/>
<dbReference type="Proteomes" id="UP000051160">
    <property type="component" value="Unassembled WGS sequence"/>
</dbReference>
<evidence type="ECO:0000313" key="4">
    <source>
        <dbReference type="Proteomes" id="UP000051160"/>
    </source>
</evidence>
<dbReference type="PANTHER" id="PTHR13947:SF37">
    <property type="entry name" value="LD18367P"/>
    <property type="match status" value="1"/>
</dbReference>
<dbReference type="PANTHER" id="PTHR13947">
    <property type="entry name" value="GNAT FAMILY N-ACETYLTRANSFERASE"/>
    <property type="match status" value="1"/>
</dbReference>
<reference evidence="3 4" key="1">
    <citation type="journal article" date="2015" name="Genome Announc.">
        <title>Expanding the biotechnology potential of lactobacilli through comparative genomics of 213 strains and associated genera.</title>
        <authorList>
            <person name="Sun Z."/>
            <person name="Harris H.M."/>
            <person name="McCann A."/>
            <person name="Guo C."/>
            <person name="Argimon S."/>
            <person name="Zhang W."/>
            <person name="Yang X."/>
            <person name="Jeffery I.B."/>
            <person name="Cooney J.C."/>
            <person name="Kagawa T.F."/>
            <person name="Liu W."/>
            <person name="Song Y."/>
            <person name="Salvetti E."/>
            <person name="Wrobel A."/>
            <person name="Rasinkangas P."/>
            <person name="Parkhill J."/>
            <person name="Rea M.C."/>
            <person name="O'Sullivan O."/>
            <person name="Ritari J."/>
            <person name="Douillard F.P."/>
            <person name="Paul Ross R."/>
            <person name="Yang R."/>
            <person name="Briner A.E."/>
            <person name="Felis G.E."/>
            <person name="de Vos W.M."/>
            <person name="Barrangou R."/>
            <person name="Klaenhammer T.R."/>
            <person name="Caufield P.W."/>
            <person name="Cui Y."/>
            <person name="Zhang H."/>
            <person name="O'Toole P.W."/>
        </authorList>
    </citation>
    <scope>NUCLEOTIDE SEQUENCE [LARGE SCALE GENOMIC DNA]</scope>
    <source>
        <strain evidence="3 4">DSM 19909</strain>
    </source>
</reference>
<dbReference type="EMBL" id="AZEE01000028">
    <property type="protein sequence ID" value="KRK97811.1"/>
    <property type="molecule type" value="Genomic_DNA"/>
</dbReference>
<keyword evidence="1" id="KW-0808">Transferase</keyword>
<dbReference type="PROSITE" id="PS51186">
    <property type="entry name" value="GNAT"/>
    <property type="match status" value="1"/>
</dbReference>
<dbReference type="InterPro" id="IPR016181">
    <property type="entry name" value="Acyl_CoA_acyltransferase"/>
</dbReference>
<dbReference type="GO" id="GO:0008080">
    <property type="term" value="F:N-acetyltransferase activity"/>
    <property type="evidence" value="ECO:0007669"/>
    <property type="project" value="InterPro"/>
</dbReference>
<dbReference type="InterPro" id="IPR050769">
    <property type="entry name" value="NAT_camello-type"/>
</dbReference>
<dbReference type="Gene3D" id="3.40.630.30">
    <property type="match status" value="1"/>
</dbReference>
<dbReference type="InterPro" id="IPR000182">
    <property type="entry name" value="GNAT_dom"/>
</dbReference>
<keyword evidence="4" id="KW-1185">Reference proteome</keyword>
<evidence type="ECO:0000259" key="2">
    <source>
        <dbReference type="PROSITE" id="PS51186"/>
    </source>
</evidence>
<dbReference type="CDD" id="cd04301">
    <property type="entry name" value="NAT_SF"/>
    <property type="match status" value="1"/>
</dbReference>
<accession>A0A0R1LW19</accession>
<evidence type="ECO:0000256" key="1">
    <source>
        <dbReference type="ARBA" id="ARBA00022679"/>
    </source>
</evidence>
<evidence type="ECO:0000313" key="3">
    <source>
        <dbReference type="EMBL" id="KRK97811.1"/>
    </source>
</evidence>
<name>A0A0R1LW19_9LACO</name>
<proteinExistence type="predicted"/>
<protein>
    <recommendedName>
        <fullName evidence="2">N-acetyltransferase domain-containing protein</fullName>
    </recommendedName>
</protein>